<dbReference type="RefSeq" id="XP_033573005.1">
    <property type="nucleotide sequence ID" value="XM_033712326.1"/>
</dbReference>
<name>A0A6A6YB48_9PEZI</name>
<keyword evidence="2" id="KW-1185">Reference proteome</keyword>
<accession>A0A6A6YB48</accession>
<evidence type="ECO:0000313" key="3">
    <source>
        <dbReference type="RefSeq" id="XP_033573005.1"/>
    </source>
</evidence>
<dbReference type="Proteomes" id="UP000504636">
    <property type="component" value="Unplaced"/>
</dbReference>
<dbReference type="EMBL" id="MU003708">
    <property type="protein sequence ID" value="KAF2806041.1"/>
    <property type="molecule type" value="Genomic_DNA"/>
</dbReference>
<reference evidence="3" key="2">
    <citation type="submission" date="2020-04" db="EMBL/GenBank/DDBJ databases">
        <authorList>
            <consortium name="NCBI Genome Project"/>
        </authorList>
    </citation>
    <scope>NUCLEOTIDE SEQUENCE</scope>
    <source>
        <strain evidence="3">CBS 304.34</strain>
    </source>
</reference>
<evidence type="ECO:0000313" key="1">
    <source>
        <dbReference type="EMBL" id="KAF2806041.1"/>
    </source>
</evidence>
<organism evidence="1">
    <name type="scientific">Mytilinidion resinicola</name>
    <dbReference type="NCBI Taxonomy" id="574789"/>
    <lineage>
        <taxon>Eukaryota</taxon>
        <taxon>Fungi</taxon>
        <taxon>Dikarya</taxon>
        <taxon>Ascomycota</taxon>
        <taxon>Pezizomycotina</taxon>
        <taxon>Dothideomycetes</taxon>
        <taxon>Pleosporomycetidae</taxon>
        <taxon>Mytilinidiales</taxon>
        <taxon>Mytilinidiaceae</taxon>
        <taxon>Mytilinidion</taxon>
    </lineage>
</organism>
<dbReference type="GeneID" id="54453219"/>
<reference evidence="3" key="3">
    <citation type="submission" date="2025-04" db="UniProtKB">
        <authorList>
            <consortium name="RefSeq"/>
        </authorList>
    </citation>
    <scope>IDENTIFICATION</scope>
    <source>
        <strain evidence="3">CBS 304.34</strain>
    </source>
</reference>
<proteinExistence type="predicted"/>
<reference evidence="1 3" key="1">
    <citation type="journal article" date="2020" name="Stud. Mycol.">
        <title>101 Dothideomycetes genomes: a test case for predicting lifestyles and emergence of pathogens.</title>
        <authorList>
            <person name="Haridas S."/>
            <person name="Albert R."/>
            <person name="Binder M."/>
            <person name="Bloem J."/>
            <person name="Labutti K."/>
            <person name="Salamov A."/>
            <person name="Andreopoulos B."/>
            <person name="Baker S."/>
            <person name="Barry K."/>
            <person name="Bills G."/>
            <person name="Bluhm B."/>
            <person name="Cannon C."/>
            <person name="Castanera R."/>
            <person name="Culley D."/>
            <person name="Daum C."/>
            <person name="Ezra D."/>
            <person name="Gonzalez J."/>
            <person name="Henrissat B."/>
            <person name="Kuo A."/>
            <person name="Liang C."/>
            <person name="Lipzen A."/>
            <person name="Lutzoni F."/>
            <person name="Magnuson J."/>
            <person name="Mondo S."/>
            <person name="Nolan M."/>
            <person name="Ohm R."/>
            <person name="Pangilinan J."/>
            <person name="Park H.-J."/>
            <person name="Ramirez L."/>
            <person name="Alfaro M."/>
            <person name="Sun H."/>
            <person name="Tritt A."/>
            <person name="Yoshinaga Y."/>
            <person name="Zwiers L.-H."/>
            <person name="Turgeon B."/>
            <person name="Goodwin S."/>
            <person name="Spatafora J."/>
            <person name="Crous P."/>
            <person name="Grigoriev I."/>
        </authorList>
    </citation>
    <scope>NUCLEOTIDE SEQUENCE</scope>
    <source>
        <strain evidence="1 3">CBS 304.34</strain>
    </source>
</reference>
<protein>
    <submittedName>
        <fullName evidence="1 3">Uncharacterized protein</fullName>
    </submittedName>
</protein>
<dbReference type="AlphaFoldDB" id="A0A6A6YB48"/>
<evidence type="ECO:0000313" key="2">
    <source>
        <dbReference type="Proteomes" id="UP000504636"/>
    </source>
</evidence>
<sequence>MPSHLEQFPIDIDEELEKWELEHEAEYTASKAAQPATLERCEAEQKAALKNQRENVLIKLFLRFALRSGVYRAAGPPGSYIGGSSDQIVIPIRNTTRT</sequence>
<gene>
    <name evidence="1 3" type="ORF">BDZ99DRAFT_102727</name>
</gene>